<feature type="domain" description="GST N-terminal" evidence="4">
    <location>
        <begin position="5"/>
        <end position="84"/>
    </location>
</feature>
<dbReference type="GO" id="GO:0005829">
    <property type="term" value="C:cytosol"/>
    <property type="evidence" value="ECO:0007669"/>
    <property type="project" value="UniProtKB-SubCell"/>
</dbReference>
<dbReference type="SFLD" id="SFLDG00358">
    <property type="entry name" value="Main_(cytGST)"/>
    <property type="match status" value="1"/>
</dbReference>
<evidence type="ECO:0000259" key="4">
    <source>
        <dbReference type="PROSITE" id="PS50404"/>
    </source>
</evidence>
<dbReference type="SUPFAM" id="SSF52833">
    <property type="entry name" value="Thioredoxin-like"/>
    <property type="match status" value="1"/>
</dbReference>
<dbReference type="Pfam" id="PF02798">
    <property type="entry name" value="GST_N"/>
    <property type="match status" value="1"/>
</dbReference>
<gene>
    <name evidence="7" type="primary">LOC110799330</name>
</gene>
<organism evidence="6 7">
    <name type="scientific">Spinacia oleracea</name>
    <name type="common">Spinach</name>
    <dbReference type="NCBI Taxonomy" id="3562"/>
    <lineage>
        <taxon>Eukaryota</taxon>
        <taxon>Viridiplantae</taxon>
        <taxon>Streptophyta</taxon>
        <taxon>Embryophyta</taxon>
        <taxon>Tracheophyta</taxon>
        <taxon>Spermatophyta</taxon>
        <taxon>Magnoliopsida</taxon>
        <taxon>eudicotyledons</taxon>
        <taxon>Gunneridae</taxon>
        <taxon>Pentapetalae</taxon>
        <taxon>Caryophyllales</taxon>
        <taxon>Chenopodiaceae</taxon>
        <taxon>Chenopodioideae</taxon>
        <taxon>Anserineae</taxon>
        <taxon>Spinacia</taxon>
    </lineage>
</organism>
<evidence type="ECO:0000259" key="5">
    <source>
        <dbReference type="PROSITE" id="PS50405"/>
    </source>
</evidence>
<protein>
    <recommendedName>
        <fullName evidence="3">Glutathione S-transferase</fullName>
        <ecNumber evidence="3">2.5.1.18</ecNumber>
    </recommendedName>
</protein>
<name>A0A9R0J2Q5_SPIOL</name>
<comment type="subcellular location">
    <subcellularLocation>
        <location evidence="3">Cytoplasm</location>
        <location evidence="3">Cytosol</location>
    </subcellularLocation>
</comment>
<keyword evidence="6" id="KW-1185">Reference proteome</keyword>
<dbReference type="SFLD" id="SFLDG01152">
    <property type="entry name" value="Main.3:_Omega-_and_Tau-like"/>
    <property type="match status" value="1"/>
</dbReference>
<comment type="similarity">
    <text evidence="3">Belongs to the GST superfamily.</text>
</comment>
<dbReference type="RefSeq" id="XP_021860277.1">
    <property type="nucleotide sequence ID" value="XM_022004585.2"/>
</dbReference>
<dbReference type="FunFam" id="3.40.30.10:FF:000197">
    <property type="entry name" value="Glutathione S-transferase U10"/>
    <property type="match status" value="1"/>
</dbReference>
<dbReference type="InterPro" id="IPR010987">
    <property type="entry name" value="Glutathione-S-Trfase_C-like"/>
</dbReference>
<dbReference type="InterPro" id="IPR036282">
    <property type="entry name" value="Glutathione-S-Trfase_C_sf"/>
</dbReference>
<dbReference type="OrthoDB" id="4951845at2759"/>
<keyword evidence="1 3" id="KW-0808">Transferase</keyword>
<dbReference type="InterPro" id="IPR036249">
    <property type="entry name" value="Thioredoxin-like_sf"/>
</dbReference>
<dbReference type="InterPro" id="IPR045074">
    <property type="entry name" value="GST_C_Tau"/>
</dbReference>
<dbReference type="PANTHER" id="PTHR11260:SF676">
    <property type="entry name" value="GLUTATHIONE S-TRANSFERASE U8"/>
    <property type="match status" value="1"/>
</dbReference>
<dbReference type="GO" id="GO:0005737">
    <property type="term" value="C:cytoplasm"/>
    <property type="evidence" value="ECO:0000318"/>
    <property type="project" value="GO_Central"/>
</dbReference>
<comment type="catalytic activity">
    <reaction evidence="2 3">
        <text>RX + glutathione = an S-substituted glutathione + a halide anion + H(+)</text>
        <dbReference type="Rhea" id="RHEA:16437"/>
        <dbReference type="ChEBI" id="CHEBI:15378"/>
        <dbReference type="ChEBI" id="CHEBI:16042"/>
        <dbReference type="ChEBI" id="CHEBI:17792"/>
        <dbReference type="ChEBI" id="CHEBI:57925"/>
        <dbReference type="ChEBI" id="CHEBI:90779"/>
        <dbReference type="EC" id="2.5.1.18"/>
    </reaction>
</comment>
<evidence type="ECO:0000313" key="6">
    <source>
        <dbReference type="Proteomes" id="UP000813463"/>
    </source>
</evidence>
<dbReference type="InterPro" id="IPR004045">
    <property type="entry name" value="Glutathione_S-Trfase_N"/>
</dbReference>
<feature type="domain" description="GST C-terminal" evidence="5">
    <location>
        <begin position="90"/>
        <end position="217"/>
    </location>
</feature>
<dbReference type="CDD" id="cd03185">
    <property type="entry name" value="GST_C_Tau"/>
    <property type="match status" value="1"/>
</dbReference>
<dbReference type="Gene3D" id="3.40.30.10">
    <property type="entry name" value="Glutaredoxin"/>
    <property type="match status" value="1"/>
</dbReference>
<evidence type="ECO:0000256" key="3">
    <source>
        <dbReference type="RuleBase" id="RU369102"/>
    </source>
</evidence>
<dbReference type="InterPro" id="IPR040079">
    <property type="entry name" value="Glutathione_S-Trfase"/>
</dbReference>
<dbReference type="GeneID" id="110799330"/>
<dbReference type="CDD" id="cd03058">
    <property type="entry name" value="GST_N_Tau"/>
    <property type="match status" value="1"/>
</dbReference>
<dbReference type="EC" id="2.5.1.18" evidence="3"/>
<dbReference type="InterPro" id="IPR045073">
    <property type="entry name" value="Omega/Tau-like"/>
</dbReference>
<reference evidence="6" key="1">
    <citation type="journal article" date="2021" name="Nat. Commun.">
        <title>Genomic analyses provide insights into spinach domestication and the genetic basis of agronomic traits.</title>
        <authorList>
            <person name="Cai X."/>
            <person name="Sun X."/>
            <person name="Xu C."/>
            <person name="Sun H."/>
            <person name="Wang X."/>
            <person name="Ge C."/>
            <person name="Zhang Z."/>
            <person name="Wang Q."/>
            <person name="Fei Z."/>
            <person name="Jiao C."/>
            <person name="Wang Q."/>
        </authorList>
    </citation>
    <scope>NUCLEOTIDE SEQUENCE [LARGE SCALE GENOMIC DNA]</scope>
    <source>
        <strain evidence="6">cv. Varoflay</strain>
    </source>
</reference>
<reference evidence="7" key="2">
    <citation type="submission" date="2025-08" db="UniProtKB">
        <authorList>
            <consortium name="RefSeq"/>
        </authorList>
    </citation>
    <scope>IDENTIFICATION</scope>
    <source>
        <tissue evidence="7">Leaf</tissue>
    </source>
</reference>
<proteinExistence type="inferred from homology"/>
<evidence type="ECO:0000256" key="2">
    <source>
        <dbReference type="ARBA" id="ARBA00047960"/>
    </source>
</evidence>
<comment type="function">
    <text evidence="3">Is involved in the conjugation of reduced glutathione to a wide number of exogenous and endogenous hydrophobic electrophiles.</text>
</comment>
<dbReference type="PROSITE" id="PS50405">
    <property type="entry name" value="GST_CTER"/>
    <property type="match status" value="1"/>
</dbReference>
<accession>A0A9R0J2Q5</accession>
<dbReference type="KEGG" id="soe:110799330"/>
<dbReference type="Gene3D" id="1.20.1050.10">
    <property type="match status" value="1"/>
</dbReference>
<dbReference type="AlphaFoldDB" id="A0A9R0J2Q5"/>
<evidence type="ECO:0000313" key="7">
    <source>
        <dbReference type="RefSeq" id="XP_021860277.1"/>
    </source>
</evidence>
<dbReference type="PROSITE" id="PS50404">
    <property type="entry name" value="GST_NTER"/>
    <property type="match status" value="1"/>
</dbReference>
<dbReference type="GO" id="GO:0004364">
    <property type="term" value="F:glutathione transferase activity"/>
    <property type="evidence" value="ECO:0000318"/>
    <property type="project" value="GO_Central"/>
</dbReference>
<dbReference type="SFLD" id="SFLDS00019">
    <property type="entry name" value="Glutathione_Transferase_(cytos"/>
    <property type="match status" value="1"/>
</dbReference>
<keyword evidence="3" id="KW-0963">Cytoplasm</keyword>
<evidence type="ECO:0000256" key="1">
    <source>
        <dbReference type="ARBA" id="ARBA00022679"/>
    </source>
</evidence>
<dbReference type="Proteomes" id="UP000813463">
    <property type="component" value="Chromosome 5"/>
</dbReference>
<sequence>MAEKSSVKLHGMWASPFALRANLALKIKGIEFEYIEEDLTNKSELLLQYNPVHKKVPVLVHNGLPIAESLVILEYIDETWTDPPHLLPKDPYERSKLRFWVAFFQPVFDLMRKALVTEGEAQQNTIRELLEKLDVAEEGMKEIFPNGVPSFLEDVKPGYLDIVFYSLFGTQEAAGEFFGVKFIKPERYPLLVSWIEALNQVPEVQEVTPPKAKMMGFFQFLRQKYLPPKA</sequence>
<dbReference type="SUPFAM" id="SSF47616">
    <property type="entry name" value="GST C-terminal domain-like"/>
    <property type="match status" value="1"/>
</dbReference>
<dbReference type="PANTHER" id="PTHR11260">
    <property type="entry name" value="GLUTATHIONE S-TRANSFERASE, GST, SUPERFAMILY, GST DOMAIN CONTAINING"/>
    <property type="match status" value="1"/>
</dbReference>
<dbReference type="GO" id="GO:0006749">
    <property type="term" value="P:glutathione metabolic process"/>
    <property type="evidence" value="ECO:0000318"/>
    <property type="project" value="GO_Central"/>
</dbReference>